<feature type="region of interest" description="Disordered" evidence="3">
    <location>
        <begin position="111"/>
        <end position="393"/>
    </location>
</feature>
<dbReference type="PANTHER" id="PTHR11216:SF139">
    <property type="entry name" value="CALCIUM-BINDING EF HAND FAMILY PROTEIN"/>
    <property type="match status" value="1"/>
</dbReference>
<feature type="region of interest" description="Disordered" evidence="3">
    <location>
        <begin position="1243"/>
        <end position="1265"/>
    </location>
</feature>
<dbReference type="GO" id="GO:0016197">
    <property type="term" value="P:endosomal transport"/>
    <property type="evidence" value="ECO:0007669"/>
    <property type="project" value="TreeGrafter"/>
</dbReference>
<feature type="domain" description="EH" evidence="4">
    <location>
        <begin position="399"/>
        <end position="481"/>
    </location>
</feature>
<evidence type="ECO:0000313" key="7">
    <source>
        <dbReference type="Proteomes" id="UP000604825"/>
    </source>
</evidence>
<evidence type="ECO:0000259" key="4">
    <source>
        <dbReference type="PROSITE" id="PS50031"/>
    </source>
</evidence>
<dbReference type="InterPro" id="IPR000261">
    <property type="entry name" value="EH_dom"/>
</dbReference>
<dbReference type="SMART" id="SM00027">
    <property type="entry name" value="EH"/>
    <property type="match status" value="2"/>
</dbReference>
<dbReference type="EMBL" id="CAJGYO010000019">
    <property type="protein sequence ID" value="CAD6338191.1"/>
    <property type="molecule type" value="Genomic_DNA"/>
</dbReference>
<evidence type="ECO:0000259" key="5">
    <source>
        <dbReference type="PROSITE" id="PS50222"/>
    </source>
</evidence>
<dbReference type="InterPro" id="IPR018247">
    <property type="entry name" value="EF_Hand_1_Ca_BS"/>
</dbReference>
<dbReference type="PROSITE" id="PS50222">
    <property type="entry name" value="EF_HAND_2"/>
    <property type="match status" value="2"/>
</dbReference>
<dbReference type="SUPFAM" id="SSF47473">
    <property type="entry name" value="EF-hand"/>
    <property type="match status" value="1"/>
</dbReference>
<protein>
    <recommendedName>
        <fullName evidence="8">Calcium-binding EF hand family protein</fullName>
    </recommendedName>
</protein>
<proteinExistence type="predicted"/>
<feature type="compositionally biased region" description="Polar residues" evidence="3">
    <location>
        <begin position="111"/>
        <end position="136"/>
    </location>
</feature>
<dbReference type="AlphaFoldDB" id="A0A811S9D4"/>
<feature type="region of interest" description="Disordered" evidence="3">
    <location>
        <begin position="1016"/>
        <end position="1038"/>
    </location>
</feature>
<feature type="region of interest" description="Disordered" evidence="3">
    <location>
        <begin position="508"/>
        <end position="536"/>
    </location>
</feature>
<dbReference type="SMART" id="SM00054">
    <property type="entry name" value="EFh"/>
    <property type="match status" value="4"/>
</dbReference>
<dbReference type="CDD" id="cd00052">
    <property type="entry name" value="EH"/>
    <property type="match status" value="2"/>
</dbReference>
<sequence>MEAAFDAYFRAADLDRDGRISGQEAVAFFKGSGLPQPVLAQIWTYADRNRSGFLGREDFFNSLKLVTVAQSGRELTPDIVKSALFGPAAAKIPAPRINVSTAAPQTNSVASLPNATQAPRPVQQSPASGPVQQNNPAIRGTQGLPGASPNPQVRPPQPPNANTVLPAHGQGVASRPPMGSGPTGLNHTSSTTSSLATDWFSGKKSASPLGATSQAPTRGISPQANLSSAGISAQNSTPVPGYNSHTPGGTTPVNANSTNLNLMSSQPSVNDSKALVPLGNGLSSNSTFGADPFSATSQPKQGSPLPPNVPNNLPSSTPPASSAGHHHPPKPMQAGPVQGISSLSSHTSQLPHSQPAPRQQQFNATPSAPGPVSSNIPSGQIPSNPSQSQAPWPKITQVDVRKYMIVFIKVDRDRDGKITGEEARNLFLSWRLPRDILRKVWDLSDQDKDGMLSFKEFCIAVYLMERHREHRPLPDTVTDAIWAEGTALPSTGQFAENLSAPAPQASAGYASRTMQGPHHGMLPSSMKPPSRRPVPLDADDTVKAEQQKPKVPVLEEHLVGQLSKEEQDNLDAKFKEASDADKKVQELEKEILDSREKTEFYRTKMQELILYKSRCENRFNEVSESMSADKREVQSLSAKYDERCKKVGDVASKLTMDEATFREIQEKKLEIYNAIVKLQKGDESDEKLQERANKIQSDLEELVKSLNEQCKRYGLRAKPTTLVELPFGWQPGIQETAYAWDEEWDRFGDEGFSLIKELTVEVEPPIAPKSQPTEDVKASINGASTEKEDNKGDKSAAALRSRQWNLKQHHRISNQSQQKALHNRGAMDSPTHGDKTHDGHSWGPSFDHAMDNDSLWNFGHKDGENGDSDLFFGPQGLPPIRTGGSSSGSSFVKEQKPFFDSVPGTPMEKPFFDSIPGTPVQKSVFDSIPGTPVQKSVFDYSVPSTPMQNSSFDYSVPSTPMQKSLFDSIPGTPVQRSVFDSVPSTPMQRSVFDSVPSTPTQKPFFDSFPSTPMQRSLFDSVPSRAESPTASSMYGKEQKGFFDSSVPSTPMYNSSFTPRYSEAGDDSFDTMSQYSSFGMHENNSFGQRDSFSRFDSFTSNADNGGNDTFARFDSFRSTSDQGGGNSFMRYDSMNSSSDHDRGDPFARFDSMKSSDYNSRATHSTTRTPLELGRLNRQRPRAAARQNMGRTHGARFDRRQVLQNFLGNVQTDNVAEKSGPAYGLLLTAIHCEVLLSRARPSPLLPRDAKSLFSSEPPTLDSGGRRR</sequence>
<dbReference type="PANTHER" id="PTHR11216">
    <property type="entry name" value="EH DOMAIN"/>
    <property type="match status" value="1"/>
</dbReference>
<name>A0A811S9D4_9POAL</name>
<dbReference type="InterPro" id="IPR002048">
    <property type="entry name" value="EF_hand_dom"/>
</dbReference>
<feature type="compositionally biased region" description="Polar residues" evidence="3">
    <location>
        <begin position="1153"/>
        <end position="1167"/>
    </location>
</feature>
<evidence type="ECO:0000256" key="2">
    <source>
        <dbReference type="SAM" id="Coils"/>
    </source>
</evidence>
<dbReference type="GO" id="GO:0006897">
    <property type="term" value="P:endocytosis"/>
    <property type="evidence" value="ECO:0007669"/>
    <property type="project" value="TreeGrafter"/>
</dbReference>
<dbReference type="GO" id="GO:0005737">
    <property type="term" value="C:cytoplasm"/>
    <property type="evidence" value="ECO:0007669"/>
    <property type="project" value="TreeGrafter"/>
</dbReference>
<feature type="compositionally biased region" description="Low complexity" evidence="3">
    <location>
        <begin position="310"/>
        <end position="323"/>
    </location>
</feature>
<dbReference type="GO" id="GO:0005886">
    <property type="term" value="C:plasma membrane"/>
    <property type="evidence" value="ECO:0007669"/>
    <property type="project" value="TreeGrafter"/>
</dbReference>
<feature type="domain" description="EF-hand" evidence="5">
    <location>
        <begin position="432"/>
        <end position="467"/>
    </location>
</feature>
<keyword evidence="2" id="KW-0175">Coiled coil</keyword>
<feature type="coiled-coil region" evidence="2">
    <location>
        <begin position="570"/>
        <end position="604"/>
    </location>
</feature>
<dbReference type="Proteomes" id="UP000604825">
    <property type="component" value="Unassembled WGS sequence"/>
</dbReference>
<dbReference type="OrthoDB" id="524326at2759"/>
<feature type="compositionally biased region" description="Polar residues" evidence="3">
    <location>
        <begin position="183"/>
        <end position="196"/>
    </location>
</feature>
<feature type="region of interest" description="Disordered" evidence="3">
    <location>
        <begin position="764"/>
        <end position="846"/>
    </location>
</feature>
<keyword evidence="1" id="KW-0106">Calcium</keyword>
<evidence type="ECO:0008006" key="8">
    <source>
        <dbReference type="Google" id="ProtNLM"/>
    </source>
</evidence>
<evidence type="ECO:0000313" key="6">
    <source>
        <dbReference type="EMBL" id="CAD6338191.1"/>
    </source>
</evidence>
<dbReference type="Pfam" id="PF12763">
    <property type="entry name" value="EH"/>
    <property type="match status" value="2"/>
</dbReference>
<organism evidence="6 7">
    <name type="scientific">Miscanthus lutarioriparius</name>
    <dbReference type="NCBI Taxonomy" id="422564"/>
    <lineage>
        <taxon>Eukaryota</taxon>
        <taxon>Viridiplantae</taxon>
        <taxon>Streptophyta</taxon>
        <taxon>Embryophyta</taxon>
        <taxon>Tracheophyta</taxon>
        <taxon>Spermatophyta</taxon>
        <taxon>Magnoliopsida</taxon>
        <taxon>Liliopsida</taxon>
        <taxon>Poales</taxon>
        <taxon>Poaceae</taxon>
        <taxon>PACMAD clade</taxon>
        <taxon>Panicoideae</taxon>
        <taxon>Andropogonodae</taxon>
        <taxon>Andropogoneae</taxon>
        <taxon>Saccharinae</taxon>
        <taxon>Miscanthus</taxon>
    </lineage>
</organism>
<evidence type="ECO:0000256" key="3">
    <source>
        <dbReference type="SAM" id="MobiDB-lite"/>
    </source>
</evidence>
<comment type="caution">
    <text evidence="6">The sequence shown here is derived from an EMBL/GenBank/DDBJ whole genome shotgun (WGS) entry which is preliminary data.</text>
</comment>
<dbReference type="Gene3D" id="1.10.238.10">
    <property type="entry name" value="EF-hand"/>
    <property type="match status" value="2"/>
</dbReference>
<gene>
    <name evidence="6" type="ORF">NCGR_LOCUS62289</name>
</gene>
<feature type="domain" description="EH" evidence="4">
    <location>
        <begin position="1"/>
        <end position="91"/>
    </location>
</feature>
<dbReference type="PROSITE" id="PS00018">
    <property type="entry name" value="EF_HAND_1"/>
    <property type="match status" value="2"/>
</dbReference>
<dbReference type="PROSITE" id="PS50031">
    <property type="entry name" value="EH"/>
    <property type="match status" value="2"/>
</dbReference>
<evidence type="ECO:0000256" key="1">
    <source>
        <dbReference type="ARBA" id="ARBA00022837"/>
    </source>
</evidence>
<feature type="region of interest" description="Disordered" evidence="3">
    <location>
        <begin position="1108"/>
        <end position="1195"/>
    </location>
</feature>
<feature type="compositionally biased region" description="Polar residues" evidence="3">
    <location>
        <begin position="210"/>
        <end position="271"/>
    </location>
</feature>
<feature type="domain" description="EF-hand" evidence="5">
    <location>
        <begin position="1"/>
        <end position="35"/>
    </location>
</feature>
<feature type="compositionally biased region" description="Polar residues" evidence="3">
    <location>
        <begin position="339"/>
        <end position="390"/>
    </location>
</feature>
<accession>A0A811S9D4</accession>
<feature type="compositionally biased region" description="Basic and acidic residues" evidence="3">
    <location>
        <begin position="831"/>
        <end position="840"/>
    </location>
</feature>
<dbReference type="InterPro" id="IPR011992">
    <property type="entry name" value="EF-hand-dom_pair"/>
</dbReference>
<feature type="compositionally biased region" description="Basic and acidic residues" evidence="3">
    <location>
        <begin position="1137"/>
        <end position="1152"/>
    </location>
</feature>
<dbReference type="GO" id="GO:0005509">
    <property type="term" value="F:calcium ion binding"/>
    <property type="evidence" value="ECO:0007669"/>
    <property type="project" value="InterPro"/>
</dbReference>
<feature type="compositionally biased region" description="Basic and acidic residues" evidence="3">
    <location>
        <begin position="785"/>
        <end position="794"/>
    </location>
</feature>
<feature type="compositionally biased region" description="Polar residues" evidence="3">
    <location>
        <begin position="281"/>
        <end position="301"/>
    </location>
</feature>
<reference evidence="6" key="1">
    <citation type="submission" date="2020-10" db="EMBL/GenBank/DDBJ databases">
        <authorList>
            <person name="Han B."/>
            <person name="Lu T."/>
            <person name="Zhao Q."/>
            <person name="Huang X."/>
            <person name="Zhao Y."/>
        </authorList>
    </citation>
    <scope>NUCLEOTIDE SEQUENCE</scope>
</reference>
<keyword evidence="7" id="KW-1185">Reference proteome</keyword>